<dbReference type="RefSeq" id="WP_157298853.1">
    <property type="nucleotide sequence ID" value="NZ_BAAAZB010000005.1"/>
</dbReference>
<dbReference type="NCBIfam" id="NF004803">
    <property type="entry name" value="PRK06153.1-2"/>
    <property type="match status" value="1"/>
</dbReference>
<reference evidence="3 4" key="1">
    <citation type="submission" date="2019-12" db="EMBL/GenBank/DDBJ databases">
        <title>The draft genomic sequence of strain Chitinophaga oryziterrae JCM 16595.</title>
        <authorList>
            <person name="Zhang X."/>
        </authorList>
    </citation>
    <scope>NUCLEOTIDE SEQUENCE [LARGE SCALE GENOMIC DNA]</scope>
    <source>
        <strain evidence="3 4">JCM 16595</strain>
    </source>
</reference>
<gene>
    <name evidence="3" type="ORF">GO495_06515</name>
</gene>
<dbReference type="InterPro" id="IPR035985">
    <property type="entry name" value="Ubiquitin-activating_enz"/>
</dbReference>
<keyword evidence="3" id="KW-0548">Nucleotidyltransferase</keyword>
<dbReference type="GO" id="GO:0008641">
    <property type="term" value="F:ubiquitin-like modifier activating enzyme activity"/>
    <property type="evidence" value="ECO:0007669"/>
    <property type="project" value="InterPro"/>
</dbReference>
<feature type="domain" description="THIF-type NAD/FAD binding fold" evidence="1">
    <location>
        <begin position="182"/>
        <end position="303"/>
    </location>
</feature>
<dbReference type="Pfam" id="PF00899">
    <property type="entry name" value="ThiF"/>
    <property type="match status" value="1"/>
</dbReference>
<dbReference type="InterPro" id="IPR000594">
    <property type="entry name" value="ThiF_NAD_FAD-bd"/>
</dbReference>
<dbReference type="EMBL" id="WRXO01000001">
    <property type="protein sequence ID" value="MVT40227.1"/>
    <property type="molecule type" value="Genomic_DNA"/>
</dbReference>
<evidence type="ECO:0000313" key="3">
    <source>
        <dbReference type="EMBL" id="MVT40227.1"/>
    </source>
</evidence>
<keyword evidence="3" id="KW-0808">Transferase</keyword>
<dbReference type="Proteomes" id="UP000468388">
    <property type="component" value="Unassembled WGS sequence"/>
</dbReference>
<feature type="domain" description="DUF6791" evidence="2">
    <location>
        <begin position="15"/>
        <end position="166"/>
    </location>
</feature>
<evidence type="ECO:0000313" key="4">
    <source>
        <dbReference type="Proteomes" id="UP000468388"/>
    </source>
</evidence>
<keyword evidence="4" id="KW-1185">Reference proteome</keyword>
<dbReference type="InterPro" id="IPR046741">
    <property type="entry name" value="DUF6791"/>
</dbReference>
<dbReference type="GO" id="GO:0016779">
    <property type="term" value="F:nucleotidyltransferase activity"/>
    <property type="evidence" value="ECO:0007669"/>
    <property type="project" value="UniProtKB-KW"/>
</dbReference>
<dbReference type="Pfam" id="PF20590">
    <property type="entry name" value="DUF6791"/>
    <property type="match status" value="1"/>
</dbReference>
<protein>
    <submittedName>
        <fullName evidence="3">ThiF family adenylyltransferase</fullName>
    </submittedName>
</protein>
<sequence length="397" mass="44524">MEWNSQSLRLVSHNDDLKKLRDKGYAIALDSDHLVIRDIPYLDEHGELKVGAIVCKLLFIDKDHVHQDDHQIYFSGSHPYELNGLKIANFGGGPVSIQLQSPDIKVERSFSNKPTATGKYADHFEKIENYVALISGPAMEKYPEATPYTFKEYVSVGDSIFKFNDSLTSRAGIGDLSARFNDEVIAIIGLGGTGAYILDFLVKTPVQQIRGFDLDTYHIHNAFRSPGALSNEELGQSKAEVYQRRYENFRHGLQLEPKFILAGSEDELAGVTFAFVCVDKGESRAKIHELLLKLYIPFIDVGVGLNRDSGAISGLIRTTYYSAESAQAIAEKKLAPMADYPDDVYKANIQISELNALNASIAVLRYKQIRGFYRDDNKFYNMLFDISDNRNVGENEL</sequence>
<dbReference type="OrthoDB" id="8773615at2"/>
<evidence type="ECO:0000259" key="2">
    <source>
        <dbReference type="Pfam" id="PF20590"/>
    </source>
</evidence>
<proteinExistence type="predicted"/>
<name>A0A6N8J4S6_9BACT</name>
<dbReference type="CDD" id="cd01483">
    <property type="entry name" value="E1_enzyme_family"/>
    <property type="match status" value="1"/>
</dbReference>
<dbReference type="SUPFAM" id="SSF69572">
    <property type="entry name" value="Activating enzymes of the ubiquitin-like proteins"/>
    <property type="match status" value="1"/>
</dbReference>
<dbReference type="Gene3D" id="3.40.50.720">
    <property type="entry name" value="NAD(P)-binding Rossmann-like Domain"/>
    <property type="match status" value="1"/>
</dbReference>
<organism evidence="3 4">
    <name type="scientific">Chitinophaga oryziterrae</name>
    <dbReference type="NCBI Taxonomy" id="1031224"/>
    <lineage>
        <taxon>Bacteria</taxon>
        <taxon>Pseudomonadati</taxon>
        <taxon>Bacteroidota</taxon>
        <taxon>Chitinophagia</taxon>
        <taxon>Chitinophagales</taxon>
        <taxon>Chitinophagaceae</taxon>
        <taxon>Chitinophaga</taxon>
    </lineage>
</organism>
<comment type="caution">
    <text evidence="3">The sequence shown here is derived from an EMBL/GenBank/DDBJ whole genome shotgun (WGS) entry which is preliminary data.</text>
</comment>
<evidence type="ECO:0000259" key="1">
    <source>
        <dbReference type="Pfam" id="PF00899"/>
    </source>
</evidence>
<accession>A0A6N8J4S6</accession>
<dbReference type="AlphaFoldDB" id="A0A6N8J4S6"/>